<comment type="caution">
    <text evidence="2">The sequence shown here is derived from an EMBL/GenBank/DDBJ whole genome shotgun (WGS) entry which is preliminary data.</text>
</comment>
<sequence>MAWSSRNRDPALGPRLTTSNAEPGGSPSTPETALSVPACAGASSSLRKSARKTEVVSTVTSSEVWSFSISGFMSVTRCSSLAAVALSDRVVRPASRYSLPPIIALTTFSCRCLDRTAHGSAMCAPQRIPGSIALPGPDPCRPATSHVTLAGTLAIVTRSVCRGRPQRRAVSSKLTPGQRHPSCRPGCPAASRLRRGRNSPIAECRPDRC</sequence>
<proteinExistence type="predicted"/>
<organism evidence="2 3">
    <name type="scientific">Mycobacterium tuberculosis</name>
    <dbReference type="NCBI Taxonomy" id="1773"/>
    <lineage>
        <taxon>Bacteria</taxon>
        <taxon>Bacillati</taxon>
        <taxon>Actinomycetota</taxon>
        <taxon>Actinomycetes</taxon>
        <taxon>Mycobacteriales</taxon>
        <taxon>Mycobacteriaceae</taxon>
        <taxon>Mycobacterium</taxon>
        <taxon>Mycobacterium tuberculosis complex</taxon>
    </lineage>
</organism>
<dbReference type="EMBL" id="CSBK01000901">
    <property type="protein sequence ID" value="COY07017.1"/>
    <property type="molecule type" value="Genomic_DNA"/>
</dbReference>
<dbReference type="Proteomes" id="UP000039021">
    <property type="component" value="Unassembled WGS sequence"/>
</dbReference>
<evidence type="ECO:0000313" key="3">
    <source>
        <dbReference type="Proteomes" id="UP000039021"/>
    </source>
</evidence>
<feature type="region of interest" description="Disordered" evidence="1">
    <location>
        <begin position="169"/>
        <end position="194"/>
    </location>
</feature>
<protein>
    <submittedName>
        <fullName evidence="2">Uncharacterized protein</fullName>
    </submittedName>
</protein>
<name>A0A916PBL3_MYCTX</name>
<gene>
    <name evidence="2" type="ORF">ERS007739_02081</name>
</gene>
<dbReference type="AlphaFoldDB" id="A0A916PBL3"/>
<feature type="region of interest" description="Disordered" evidence="1">
    <location>
        <begin position="1"/>
        <end position="34"/>
    </location>
</feature>
<reference evidence="3" key="1">
    <citation type="submission" date="2015-03" db="EMBL/GenBank/DDBJ databases">
        <authorList>
            <consortium name="Pathogen Informatics"/>
        </authorList>
    </citation>
    <scope>NUCLEOTIDE SEQUENCE [LARGE SCALE GENOMIC DNA]</scope>
    <source>
        <strain evidence="3">N09902308</strain>
    </source>
</reference>
<feature type="compositionally biased region" description="Polar residues" evidence="1">
    <location>
        <begin position="16"/>
        <end position="32"/>
    </location>
</feature>
<accession>A0A916PBL3</accession>
<evidence type="ECO:0000256" key="1">
    <source>
        <dbReference type="SAM" id="MobiDB-lite"/>
    </source>
</evidence>
<evidence type="ECO:0000313" key="2">
    <source>
        <dbReference type="EMBL" id="COY07017.1"/>
    </source>
</evidence>